<organism evidence="1">
    <name type="scientific">Chlamydomonas leiostraca</name>
    <dbReference type="NCBI Taxonomy" id="1034604"/>
    <lineage>
        <taxon>Eukaryota</taxon>
        <taxon>Viridiplantae</taxon>
        <taxon>Chlorophyta</taxon>
        <taxon>core chlorophytes</taxon>
        <taxon>Chlorophyceae</taxon>
        <taxon>CS clade</taxon>
        <taxon>Chlamydomonadales</taxon>
        <taxon>Chlamydomonadaceae</taxon>
        <taxon>Chlamydomonas</taxon>
    </lineage>
</organism>
<evidence type="ECO:0000313" key="1">
    <source>
        <dbReference type="EMBL" id="CAD8695965.1"/>
    </source>
</evidence>
<gene>
    <name evidence="1" type="ORF">CLEI1391_LOCUS20151</name>
</gene>
<dbReference type="AlphaFoldDB" id="A0A7S0X1D5"/>
<proteinExistence type="predicted"/>
<name>A0A7S0X1D5_9CHLO</name>
<dbReference type="EMBL" id="HBFB01035824">
    <property type="protein sequence ID" value="CAD8695965.1"/>
    <property type="molecule type" value="Transcribed_RNA"/>
</dbReference>
<protein>
    <submittedName>
        <fullName evidence="1">Uncharacterized protein</fullName>
    </submittedName>
</protein>
<accession>A0A7S0X1D5</accession>
<sequence length="281" mass="30896">MSTATTLIQKCEELRAGWDALAGGEDNEQLQQLDQSLARFMHVLCELRLGTQGSQGSSSGSSTQAAPAQKDVMNAVCDLLQHMRAAAAELGRMEQLGADVADAMATLASLVQQQQLDLGKLQEEVDGCKFLAKYRAHISQFRVLLARRVSVAYPEISNTWDQLAFFLQQEQEQPPCEREVTREAELQLQDMGFTWSEWQQLHEVADAAISAMYTGKLGSIDADLAQLDVQVMPQGLQHTQATVKKAMLYIRTARVVPKRACGEVSCLPAATGRACEQRALL</sequence>
<reference evidence="1" key="1">
    <citation type="submission" date="2021-01" db="EMBL/GenBank/DDBJ databases">
        <authorList>
            <person name="Corre E."/>
            <person name="Pelletier E."/>
            <person name="Niang G."/>
            <person name="Scheremetjew M."/>
            <person name="Finn R."/>
            <person name="Kale V."/>
            <person name="Holt S."/>
            <person name="Cochrane G."/>
            <person name="Meng A."/>
            <person name="Brown T."/>
            <person name="Cohen L."/>
        </authorList>
    </citation>
    <scope>NUCLEOTIDE SEQUENCE</scope>
    <source>
        <strain evidence="1">SAG 11-49</strain>
    </source>
</reference>